<sequence length="357" mass="39360">MSGSAPVLVTGGTGFVASHLVDALLDEGHTVRASVRDLTRTDKVGPLRRLADGKPGTLELFGADLLHPGAFDEAMAGCRAVFHVASPFLLPEQIKDPRRDVLNPALLGTRNIVRSIERTPEVERLVLTSTVGAIFGDYADVREMAGQTLTEEYFNITSTLENNPYHYAKTVAELEAWSAANAQDRWTLVTINPGLVLGPVLVPGSESGSLFLMNELLSGYFFYGAPNFSFTFVDVRDVATAHVRAAERSAASGRYILARPEMVSMVAMSRIVRDRHPARLGLPRHQVPDLAVRVLGPRFGLTQDYIRKHLGIRFAVDNRRSVEELGIDYRPVEETVLAHDDAWRGRRRARRLVDAHG</sequence>
<dbReference type="Pfam" id="PF01370">
    <property type="entry name" value="Epimerase"/>
    <property type="match status" value="1"/>
</dbReference>
<name>A0A3N0GJW0_9ACTN</name>
<gene>
    <name evidence="4" type="ORF">EFL26_19360</name>
</gene>
<keyword evidence="1" id="KW-0560">Oxidoreductase</keyword>
<organism evidence="4 5">
    <name type="scientific">Nocardioides pocheonensis</name>
    <dbReference type="NCBI Taxonomy" id="661485"/>
    <lineage>
        <taxon>Bacteria</taxon>
        <taxon>Bacillati</taxon>
        <taxon>Actinomycetota</taxon>
        <taxon>Actinomycetes</taxon>
        <taxon>Propionibacteriales</taxon>
        <taxon>Nocardioidaceae</taxon>
        <taxon>Nocardioides</taxon>
    </lineage>
</organism>
<dbReference type="RefSeq" id="WP_123224506.1">
    <property type="nucleotide sequence ID" value="NZ_RJSF01000044.1"/>
</dbReference>
<dbReference type="InterPro" id="IPR001509">
    <property type="entry name" value="Epimerase_deHydtase"/>
</dbReference>
<dbReference type="PANTHER" id="PTHR10366:SF564">
    <property type="entry name" value="STEROL-4-ALPHA-CARBOXYLATE 3-DEHYDROGENASE, DECARBOXYLATING"/>
    <property type="match status" value="1"/>
</dbReference>
<dbReference type="EMBL" id="RJSF01000044">
    <property type="protein sequence ID" value="RNM12743.1"/>
    <property type="molecule type" value="Genomic_DNA"/>
</dbReference>
<evidence type="ECO:0000259" key="3">
    <source>
        <dbReference type="Pfam" id="PF01370"/>
    </source>
</evidence>
<dbReference type="GO" id="GO:0016616">
    <property type="term" value="F:oxidoreductase activity, acting on the CH-OH group of donors, NAD or NADP as acceptor"/>
    <property type="evidence" value="ECO:0007669"/>
    <property type="project" value="TreeGrafter"/>
</dbReference>
<reference evidence="4 5" key="1">
    <citation type="submission" date="2018-11" db="EMBL/GenBank/DDBJ databases">
        <authorList>
            <person name="Li F."/>
        </authorList>
    </citation>
    <scope>NUCLEOTIDE SEQUENCE [LARGE SCALE GENOMIC DNA]</scope>
    <source>
        <strain evidence="4 5">Gsoil 818</strain>
    </source>
</reference>
<dbReference type="SUPFAM" id="SSF51735">
    <property type="entry name" value="NAD(P)-binding Rossmann-fold domains"/>
    <property type="match status" value="1"/>
</dbReference>
<dbReference type="FunFam" id="3.40.50.720:FF:000085">
    <property type="entry name" value="Dihydroflavonol reductase"/>
    <property type="match status" value="1"/>
</dbReference>
<dbReference type="AlphaFoldDB" id="A0A3N0GJW0"/>
<dbReference type="PANTHER" id="PTHR10366">
    <property type="entry name" value="NAD DEPENDENT EPIMERASE/DEHYDRATASE"/>
    <property type="match status" value="1"/>
</dbReference>
<protein>
    <submittedName>
        <fullName evidence="4">NAD-dependent epimerase/dehydratase family protein</fullName>
    </submittedName>
</protein>
<proteinExistence type="inferred from homology"/>
<dbReference type="OrthoDB" id="9778052at2"/>
<feature type="domain" description="NAD-dependent epimerase/dehydratase" evidence="3">
    <location>
        <begin position="7"/>
        <end position="251"/>
    </location>
</feature>
<comment type="similarity">
    <text evidence="2">Belongs to the NAD(P)-dependent epimerase/dehydratase family. Dihydroflavonol-4-reductase subfamily.</text>
</comment>
<evidence type="ECO:0000256" key="2">
    <source>
        <dbReference type="ARBA" id="ARBA00023445"/>
    </source>
</evidence>
<evidence type="ECO:0000313" key="5">
    <source>
        <dbReference type="Proteomes" id="UP000279994"/>
    </source>
</evidence>
<accession>A0A3N0GJW0</accession>
<dbReference type="Proteomes" id="UP000279994">
    <property type="component" value="Unassembled WGS sequence"/>
</dbReference>
<evidence type="ECO:0000256" key="1">
    <source>
        <dbReference type="ARBA" id="ARBA00023002"/>
    </source>
</evidence>
<comment type="caution">
    <text evidence="4">The sequence shown here is derived from an EMBL/GenBank/DDBJ whole genome shotgun (WGS) entry which is preliminary data.</text>
</comment>
<keyword evidence="5" id="KW-1185">Reference proteome</keyword>
<dbReference type="InterPro" id="IPR036291">
    <property type="entry name" value="NAD(P)-bd_dom_sf"/>
</dbReference>
<dbReference type="InterPro" id="IPR050425">
    <property type="entry name" value="NAD(P)_dehydrat-like"/>
</dbReference>
<evidence type="ECO:0000313" key="4">
    <source>
        <dbReference type="EMBL" id="RNM12743.1"/>
    </source>
</evidence>
<dbReference type="Gene3D" id="3.40.50.720">
    <property type="entry name" value="NAD(P)-binding Rossmann-like Domain"/>
    <property type="match status" value="1"/>
</dbReference>